<name>A0A9Q0W5U4_SALPP</name>
<dbReference type="EMBL" id="JAPFFK010000006">
    <property type="protein sequence ID" value="KAJ6760698.1"/>
    <property type="molecule type" value="Genomic_DNA"/>
</dbReference>
<evidence type="ECO:0000256" key="1">
    <source>
        <dbReference type="SAM" id="MobiDB-lite"/>
    </source>
</evidence>
<gene>
    <name evidence="2" type="ORF">OIU79_025526</name>
</gene>
<feature type="compositionally biased region" description="Polar residues" evidence="1">
    <location>
        <begin position="29"/>
        <end position="46"/>
    </location>
</feature>
<comment type="caution">
    <text evidence="2">The sequence shown here is derived from an EMBL/GenBank/DDBJ whole genome shotgun (WGS) entry which is preliminary data.</text>
</comment>
<proteinExistence type="predicted"/>
<reference evidence="2" key="1">
    <citation type="submission" date="2022-11" db="EMBL/GenBank/DDBJ databases">
        <authorList>
            <person name="Hyden B.L."/>
            <person name="Feng K."/>
            <person name="Yates T."/>
            <person name="Jawdy S."/>
            <person name="Smart L.B."/>
            <person name="Muchero W."/>
        </authorList>
    </citation>
    <scope>NUCLEOTIDE SEQUENCE</scope>
    <source>
        <tissue evidence="2">Shoot tip</tissue>
    </source>
</reference>
<accession>A0A9Q0W5U4</accession>
<reference evidence="2" key="2">
    <citation type="journal article" date="2023" name="Int. J. Mol. Sci.">
        <title>De Novo Assembly and Annotation of 11 Diverse Shrub Willow (Salix) Genomes Reveals Novel Gene Organization in Sex-Linked Regions.</title>
        <authorList>
            <person name="Hyden B."/>
            <person name="Feng K."/>
            <person name="Yates T.B."/>
            <person name="Jawdy S."/>
            <person name="Cereghino C."/>
            <person name="Smart L.B."/>
            <person name="Muchero W."/>
        </authorList>
    </citation>
    <scope>NUCLEOTIDE SEQUENCE</scope>
    <source>
        <tissue evidence="2">Shoot tip</tissue>
    </source>
</reference>
<feature type="region of interest" description="Disordered" evidence="1">
    <location>
        <begin position="17"/>
        <end position="51"/>
    </location>
</feature>
<evidence type="ECO:0000313" key="2">
    <source>
        <dbReference type="EMBL" id="KAJ6760698.1"/>
    </source>
</evidence>
<sequence>MPGIVMDGINEEAIVNEMNGNSVPMKENSVPNKSPRNTSSPHNLNSAGVDPPVDAVSVHGVAVDGVVDTSIEQLYENVCDMQSSDQSPTPCIALHLTVKSPGLIQSCAIW</sequence>
<protein>
    <submittedName>
        <fullName evidence="2">Uncharacterized protein</fullName>
    </submittedName>
</protein>
<organism evidence="2 3">
    <name type="scientific">Salix purpurea</name>
    <name type="common">Purple osier willow</name>
    <dbReference type="NCBI Taxonomy" id="77065"/>
    <lineage>
        <taxon>Eukaryota</taxon>
        <taxon>Viridiplantae</taxon>
        <taxon>Streptophyta</taxon>
        <taxon>Embryophyta</taxon>
        <taxon>Tracheophyta</taxon>
        <taxon>Spermatophyta</taxon>
        <taxon>Magnoliopsida</taxon>
        <taxon>eudicotyledons</taxon>
        <taxon>Gunneridae</taxon>
        <taxon>Pentapetalae</taxon>
        <taxon>rosids</taxon>
        <taxon>fabids</taxon>
        <taxon>Malpighiales</taxon>
        <taxon>Salicaceae</taxon>
        <taxon>Saliceae</taxon>
        <taxon>Salix</taxon>
    </lineage>
</organism>
<dbReference type="AlphaFoldDB" id="A0A9Q0W5U4"/>
<evidence type="ECO:0000313" key="3">
    <source>
        <dbReference type="Proteomes" id="UP001151532"/>
    </source>
</evidence>
<keyword evidence="3" id="KW-1185">Reference proteome</keyword>
<dbReference type="OrthoDB" id="5986190at2759"/>
<dbReference type="Proteomes" id="UP001151532">
    <property type="component" value="Chromosome 15Z"/>
</dbReference>